<feature type="compositionally biased region" description="Low complexity" evidence="1">
    <location>
        <begin position="82"/>
        <end position="98"/>
    </location>
</feature>
<dbReference type="Proteomes" id="UP001642405">
    <property type="component" value="Unassembled WGS sequence"/>
</dbReference>
<gene>
    <name evidence="2" type="ORF">SCUCBS95973_004516</name>
</gene>
<evidence type="ECO:0000313" key="3">
    <source>
        <dbReference type="Proteomes" id="UP001642405"/>
    </source>
</evidence>
<feature type="compositionally biased region" description="Basic and acidic residues" evidence="1">
    <location>
        <begin position="35"/>
        <end position="51"/>
    </location>
</feature>
<accession>A0ABP0BPP1</accession>
<feature type="region of interest" description="Disordered" evidence="1">
    <location>
        <begin position="1"/>
        <end position="139"/>
    </location>
</feature>
<sequence length="139" mass="14234">MFSLTASATTTAAAAAATTTRATPVTATNPISIGRAKEEDEKTVPSHRDAILDAEDSAADGCAGRSHDQTSPSAPRSGHQDTPTSTLTTTTASPSSPSRAKRPKPHRRGLDSVKAAGAGGDRGHQVTRPSPLRSMMTAT</sequence>
<proteinExistence type="predicted"/>
<name>A0ABP0BPP1_9PEZI</name>
<reference evidence="2 3" key="1">
    <citation type="submission" date="2024-01" db="EMBL/GenBank/DDBJ databases">
        <authorList>
            <person name="Allen C."/>
            <person name="Tagirdzhanova G."/>
        </authorList>
    </citation>
    <scope>NUCLEOTIDE SEQUENCE [LARGE SCALE GENOMIC DNA]</scope>
</reference>
<organism evidence="2 3">
    <name type="scientific">Sporothrix curviconia</name>
    <dbReference type="NCBI Taxonomy" id="1260050"/>
    <lineage>
        <taxon>Eukaryota</taxon>
        <taxon>Fungi</taxon>
        <taxon>Dikarya</taxon>
        <taxon>Ascomycota</taxon>
        <taxon>Pezizomycotina</taxon>
        <taxon>Sordariomycetes</taxon>
        <taxon>Sordariomycetidae</taxon>
        <taxon>Ophiostomatales</taxon>
        <taxon>Ophiostomataceae</taxon>
        <taxon>Sporothrix</taxon>
    </lineage>
</organism>
<dbReference type="EMBL" id="CAWUHB010000022">
    <property type="protein sequence ID" value="CAK7221486.1"/>
    <property type="molecule type" value="Genomic_DNA"/>
</dbReference>
<evidence type="ECO:0000256" key="1">
    <source>
        <dbReference type="SAM" id="MobiDB-lite"/>
    </source>
</evidence>
<protein>
    <recommendedName>
        <fullName evidence="4">Secreted protein</fullName>
    </recommendedName>
</protein>
<evidence type="ECO:0008006" key="4">
    <source>
        <dbReference type="Google" id="ProtNLM"/>
    </source>
</evidence>
<feature type="compositionally biased region" description="Low complexity" evidence="1">
    <location>
        <begin position="1"/>
        <end position="28"/>
    </location>
</feature>
<keyword evidence="3" id="KW-1185">Reference proteome</keyword>
<comment type="caution">
    <text evidence="2">The sequence shown here is derived from an EMBL/GenBank/DDBJ whole genome shotgun (WGS) entry which is preliminary data.</text>
</comment>
<evidence type="ECO:0000313" key="2">
    <source>
        <dbReference type="EMBL" id="CAK7221486.1"/>
    </source>
</evidence>